<protein>
    <recommendedName>
        <fullName evidence="7">Zn(2)-C6 fungal-type domain-containing protein</fullName>
    </recommendedName>
</protein>
<proteinExistence type="predicted"/>
<dbReference type="InterPro" id="IPR007219">
    <property type="entry name" value="XnlR_reg_dom"/>
</dbReference>
<keyword evidence="3" id="KW-0238">DNA-binding</keyword>
<keyword evidence="2" id="KW-0805">Transcription regulation</keyword>
<dbReference type="AlphaFoldDB" id="A0A438N2V2"/>
<feature type="domain" description="Zn(2)-C6 fungal-type" evidence="7">
    <location>
        <begin position="18"/>
        <end position="51"/>
    </location>
</feature>
<keyword evidence="4" id="KW-0804">Transcription</keyword>
<dbReference type="SUPFAM" id="SSF57701">
    <property type="entry name" value="Zn2/Cys6 DNA-binding domain"/>
    <property type="match status" value="1"/>
</dbReference>
<dbReference type="EMBL" id="NAJM01000025">
    <property type="protein sequence ID" value="RVX70013.1"/>
    <property type="molecule type" value="Genomic_DNA"/>
</dbReference>
<evidence type="ECO:0000256" key="6">
    <source>
        <dbReference type="SAM" id="MobiDB-lite"/>
    </source>
</evidence>
<dbReference type="PANTHER" id="PTHR47425">
    <property type="entry name" value="FARB-RELATED"/>
    <property type="match status" value="1"/>
</dbReference>
<dbReference type="GO" id="GO:0008270">
    <property type="term" value="F:zinc ion binding"/>
    <property type="evidence" value="ECO:0007669"/>
    <property type="project" value="InterPro"/>
</dbReference>
<evidence type="ECO:0000256" key="1">
    <source>
        <dbReference type="ARBA" id="ARBA00022723"/>
    </source>
</evidence>
<evidence type="ECO:0000259" key="7">
    <source>
        <dbReference type="PROSITE" id="PS50048"/>
    </source>
</evidence>
<dbReference type="GO" id="GO:0003677">
    <property type="term" value="F:DNA binding"/>
    <property type="evidence" value="ECO:0007669"/>
    <property type="project" value="UniProtKB-KW"/>
</dbReference>
<sequence>MADIFIHETFRAKRARKACLACRRRKIRCNVDTQGTPCSNCLTDHIDGCRTTESLRGKRPRSGLDKGATNASKTTPITATPATDLDRPTDPEPSSTERKQVPPTHTAEWLEGGTEDFSDDARTTTLTTAVRDHSPQHSPITTQLDQRFLHQELSYANLVAKMAPIHHSPTSNLTPPQSLTMGQEPALHTCSSSATDDTNNGLPDFICPLPPTLSQVDLDYLRLKGALDIPSTDFLKALLNAFVQFVHHYAPVIDLSTIIRVLEGHRGCIGILLFQSIAFMALLYDHDIELDKLATIQAIVLLSYWADNPGDNRGCWYWIGIAISLAQILGLNRKAEYRVDSPETRLRKRVWWACYLRDRVLGLAIGRPLRIRDIDVDTPPLTLEDFEVVDFSYIFDEIELSRDAQIAFAEMCINEVELLKIGTKVLELHFSSLPGEKRSATTSQEDNGATSAMMFLKDDFSSDQLVRQYDQQLEAWYQGLPPVCVYKPLDSQGTNPPPRLLASAASLNIAFWSVVSTLHRPQLRQNNSCMSIKRVERAAIEISRINRDMHTSQLDRYLTATAAITFQHTPFITHTTRLANTKASGEVTEILDSLFFCIKVLETARARFSAADTGLAFTLCIARRSQITLFFDQDTKLWGIGYKGMHYSPGSKQLSLETRHHSGVSDPSPFAAIGQPESTFDAVPYADGLQRSPSFENGRHHDMDFDLPSFDQQDLVDWSSIADFLPASSCEYERSLGLSANFHDFVLDF</sequence>
<feature type="region of interest" description="Disordered" evidence="6">
    <location>
        <begin position="52"/>
        <end position="119"/>
    </location>
</feature>
<comment type="caution">
    <text evidence="8">The sequence shown here is derived from an EMBL/GenBank/DDBJ whole genome shotgun (WGS) entry which is preliminary data.</text>
</comment>
<dbReference type="VEuPathDB" id="FungiDB:PV10_04274"/>
<feature type="compositionally biased region" description="Polar residues" evidence="6">
    <location>
        <begin position="69"/>
        <end position="81"/>
    </location>
</feature>
<dbReference type="Pfam" id="PF04082">
    <property type="entry name" value="Fungal_trans"/>
    <property type="match status" value="1"/>
</dbReference>
<organism evidence="8 9">
    <name type="scientific">Exophiala mesophila</name>
    <name type="common">Black yeast-like fungus</name>
    <dbReference type="NCBI Taxonomy" id="212818"/>
    <lineage>
        <taxon>Eukaryota</taxon>
        <taxon>Fungi</taxon>
        <taxon>Dikarya</taxon>
        <taxon>Ascomycota</taxon>
        <taxon>Pezizomycotina</taxon>
        <taxon>Eurotiomycetes</taxon>
        <taxon>Chaetothyriomycetidae</taxon>
        <taxon>Chaetothyriales</taxon>
        <taxon>Herpotrichiellaceae</taxon>
        <taxon>Exophiala</taxon>
    </lineage>
</organism>
<dbReference type="OrthoDB" id="4451586at2759"/>
<dbReference type="GO" id="GO:0006351">
    <property type="term" value="P:DNA-templated transcription"/>
    <property type="evidence" value="ECO:0007669"/>
    <property type="project" value="InterPro"/>
</dbReference>
<evidence type="ECO:0000256" key="5">
    <source>
        <dbReference type="ARBA" id="ARBA00023242"/>
    </source>
</evidence>
<dbReference type="SMART" id="SM00906">
    <property type="entry name" value="Fungal_trans"/>
    <property type="match status" value="1"/>
</dbReference>
<reference evidence="8 9" key="1">
    <citation type="submission" date="2017-03" db="EMBL/GenBank/DDBJ databases">
        <title>Genomes of endolithic fungi from Antarctica.</title>
        <authorList>
            <person name="Coleine C."/>
            <person name="Masonjones S."/>
            <person name="Stajich J.E."/>
        </authorList>
    </citation>
    <scope>NUCLEOTIDE SEQUENCE [LARGE SCALE GENOMIC DNA]</scope>
    <source>
        <strain evidence="8 9">CCFEE 6314</strain>
    </source>
</reference>
<name>A0A438N2V2_EXOME</name>
<dbReference type="InterPro" id="IPR001138">
    <property type="entry name" value="Zn2Cys6_DnaBD"/>
</dbReference>
<dbReference type="Gene3D" id="4.10.240.10">
    <property type="entry name" value="Zn(2)-C6 fungal-type DNA-binding domain"/>
    <property type="match status" value="1"/>
</dbReference>
<dbReference type="VEuPathDB" id="FungiDB:PV10_01102"/>
<keyword evidence="5" id="KW-0539">Nucleus</keyword>
<evidence type="ECO:0000313" key="9">
    <source>
        <dbReference type="Proteomes" id="UP000288859"/>
    </source>
</evidence>
<dbReference type="PROSITE" id="PS50048">
    <property type="entry name" value="ZN2_CY6_FUNGAL_2"/>
    <property type="match status" value="1"/>
</dbReference>
<dbReference type="InterPro" id="IPR052761">
    <property type="entry name" value="Fungal_Detox/Toxin_TFs"/>
</dbReference>
<dbReference type="Proteomes" id="UP000288859">
    <property type="component" value="Unassembled WGS sequence"/>
</dbReference>
<dbReference type="CDD" id="cd12148">
    <property type="entry name" value="fungal_TF_MHR"/>
    <property type="match status" value="1"/>
</dbReference>
<keyword evidence="1" id="KW-0479">Metal-binding</keyword>
<dbReference type="SMART" id="SM00066">
    <property type="entry name" value="GAL4"/>
    <property type="match status" value="1"/>
</dbReference>
<evidence type="ECO:0000256" key="3">
    <source>
        <dbReference type="ARBA" id="ARBA00023125"/>
    </source>
</evidence>
<dbReference type="Pfam" id="PF00172">
    <property type="entry name" value="Zn_clus"/>
    <property type="match status" value="1"/>
</dbReference>
<dbReference type="PANTHER" id="PTHR47425:SF2">
    <property type="entry name" value="FARB-RELATED"/>
    <property type="match status" value="1"/>
</dbReference>
<evidence type="ECO:0000256" key="4">
    <source>
        <dbReference type="ARBA" id="ARBA00023163"/>
    </source>
</evidence>
<dbReference type="InterPro" id="IPR036864">
    <property type="entry name" value="Zn2-C6_fun-type_DNA-bd_sf"/>
</dbReference>
<gene>
    <name evidence="8" type="ORF">B0A52_06184</name>
</gene>
<dbReference type="GO" id="GO:0000981">
    <property type="term" value="F:DNA-binding transcription factor activity, RNA polymerase II-specific"/>
    <property type="evidence" value="ECO:0007669"/>
    <property type="project" value="InterPro"/>
</dbReference>
<evidence type="ECO:0000313" key="8">
    <source>
        <dbReference type="EMBL" id="RVX70013.1"/>
    </source>
</evidence>
<accession>A0A438N2V2</accession>
<evidence type="ECO:0000256" key="2">
    <source>
        <dbReference type="ARBA" id="ARBA00023015"/>
    </source>
</evidence>
<dbReference type="CDD" id="cd00067">
    <property type="entry name" value="GAL4"/>
    <property type="match status" value="1"/>
</dbReference>
<feature type="compositionally biased region" description="Basic and acidic residues" evidence="6">
    <location>
        <begin position="84"/>
        <end position="100"/>
    </location>
</feature>